<feature type="region of interest" description="Disordered" evidence="1">
    <location>
        <begin position="201"/>
        <end position="276"/>
    </location>
</feature>
<dbReference type="EMBL" id="OBDY01000009">
    <property type="protein sequence ID" value="SNY49285.1"/>
    <property type="molecule type" value="Genomic_DNA"/>
</dbReference>
<evidence type="ECO:0000313" key="3">
    <source>
        <dbReference type="Proteomes" id="UP000219612"/>
    </source>
</evidence>
<accession>A0A285IMQ1</accession>
<feature type="compositionally biased region" description="Low complexity" evidence="1">
    <location>
        <begin position="204"/>
        <end position="215"/>
    </location>
</feature>
<feature type="compositionally biased region" description="Polar residues" evidence="1">
    <location>
        <begin position="251"/>
        <end position="263"/>
    </location>
</feature>
<feature type="region of interest" description="Disordered" evidence="1">
    <location>
        <begin position="1"/>
        <end position="116"/>
    </location>
</feature>
<feature type="compositionally biased region" description="Low complexity" evidence="1">
    <location>
        <begin position="21"/>
        <end position="52"/>
    </location>
</feature>
<feature type="compositionally biased region" description="Basic and acidic residues" evidence="1">
    <location>
        <begin position="73"/>
        <end position="91"/>
    </location>
</feature>
<dbReference type="RefSeq" id="WP_101536208.1">
    <property type="nucleotide sequence ID" value="NZ_OBDY01000009.1"/>
</dbReference>
<sequence length="276" mass="28812">MSDVPSGVRGPGAVDPVEVPTQATYPTEAYTTEVYAETYSSPSEGQSSQPSGAKEKAKEVASQTGHAAGEAAADVKDTAKQQARRVGDEARTQVSNLASDVKTKVNEQARSQNDRLVGSIRDTADQLDQMRGDRGDTPAAQVVTRIADGGRQFADYLDRNGPEGVLREVQDFARRRPGAFLATALAAGFVVGRLGKSVAKAETSSSDAAKPSSDSFVSNSGTDTTAQYATGYPAATTQPVAAPTGGYASATEYTSTGTGTPSVHQEYVVDSPERPR</sequence>
<reference evidence="2 3" key="1">
    <citation type="submission" date="2017-09" db="EMBL/GenBank/DDBJ databases">
        <authorList>
            <person name="Ehlers B."/>
            <person name="Leendertz F.H."/>
        </authorList>
    </citation>
    <scope>NUCLEOTIDE SEQUENCE [LARGE SCALE GENOMIC DNA]</scope>
    <source>
        <strain evidence="2 3">CGMCC 4.6857</strain>
    </source>
</reference>
<dbReference type="AlphaFoldDB" id="A0A285IMQ1"/>
<keyword evidence="3" id="KW-1185">Reference proteome</keyword>
<protein>
    <submittedName>
        <fullName evidence="2">Uncharacterized protein</fullName>
    </submittedName>
</protein>
<name>A0A285IMQ1_9ACTN</name>
<proteinExistence type="predicted"/>
<feature type="compositionally biased region" description="Polar residues" evidence="1">
    <location>
        <begin position="216"/>
        <end position="228"/>
    </location>
</feature>
<organism evidence="2 3">
    <name type="scientific">Paractinoplanes atraurantiacus</name>
    <dbReference type="NCBI Taxonomy" id="1036182"/>
    <lineage>
        <taxon>Bacteria</taxon>
        <taxon>Bacillati</taxon>
        <taxon>Actinomycetota</taxon>
        <taxon>Actinomycetes</taxon>
        <taxon>Micromonosporales</taxon>
        <taxon>Micromonosporaceae</taxon>
        <taxon>Paractinoplanes</taxon>
    </lineage>
</organism>
<evidence type="ECO:0000313" key="2">
    <source>
        <dbReference type="EMBL" id="SNY49285.1"/>
    </source>
</evidence>
<gene>
    <name evidence="2" type="ORF">SAMN05421748_109279</name>
</gene>
<feature type="compositionally biased region" description="Low complexity" evidence="1">
    <location>
        <begin position="233"/>
        <end position="244"/>
    </location>
</feature>
<evidence type="ECO:0000256" key="1">
    <source>
        <dbReference type="SAM" id="MobiDB-lite"/>
    </source>
</evidence>
<dbReference type="Gene3D" id="1.10.287.700">
    <property type="entry name" value="Helix hairpin bin"/>
    <property type="match status" value="1"/>
</dbReference>
<dbReference type="Proteomes" id="UP000219612">
    <property type="component" value="Unassembled WGS sequence"/>
</dbReference>